<keyword evidence="6" id="KW-0012">Acyltransferase</keyword>
<dbReference type="SMART" id="SM00971">
    <property type="entry name" value="SATase_N"/>
    <property type="match status" value="1"/>
</dbReference>
<evidence type="ECO:0000256" key="2">
    <source>
        <dbReference type="ARBA" id="ARBA00007274"/>
    </source>
</evidence>
<sequence length="352" mass="37558">MQASHWVVRGSSPASCSYACPQAGGREGRFTPSPTGTRRGPEVAQAVATTGPAAITSISLQRQLPDLPKAATIDTPPSLGWQPLERHHTRDVLWAKIREEAEQDANAEPALASFLHTTILVHPSFAKSMSCLLANKLASQTLLGTQLMRLILDAYEDDPDILEDAVADVQAVFDRDPACEQYTQCILYFKGFQAVQSQRIAHWLWKKGRKALAVALQSRVSDVFHVDAHPAARLGRGIMIDHATGVVIGETAVVGDNVSLLHHVTLGGSGTGKGVRHPTIGHGVLLGAGVTVLGPVTVGAGSKVGAGSVVVTDLPCHCVAVGVPARVIKQECRREPSMDMDQCKDLLLDYQI</sequence>
<accession>A0AAW1PPF8</accession>
<dbReference type="PANTHER" id="PTHR42811">
    <property type="entry name" value="SERINE ACETYLTRANSFERASE"/>
    <property type="match status" value="1"/>
</dbReference>
<dbReference type="InterPro" id="IPR005881">
    <property type="entry name" value="Ser_O-AcTrfase"/>
</dbReference>
<dbReference type="InterPro" id="IPR045304">
    <property type="entry name" value="LbH_SAT"/>
</dbReference>
<dbReference type="NCBIfam" id="NF041874">
    <property type="entry name" value="EPS_EpsC"/>
    <property type="match status" value="1"/>
</dbReference>
<dbReference type="Gene3D" id="1.10.3130.10">
    <property type="entry name" value="serine acetyltransferase, domain 1"/>
    <property type="match status" value="1"/>
</dbReference>
<evidence type="ECO:0000313" key="9">
    <source>
        <dbReference type="EMBL" id="KAK9810508.1"/>
    </source>
</evidence>
<dbReference type="InterPro" id="IPR053376">
    <property type="entry name" value="Serine_acetyltransferase"/>
</dbReference>
<evidence type="ECO:0000256" key="5">
    <source>
        <dbReference type="ARBA" id="ARBA00022679"/>
    </source>
</evidence>
<dbReference type="NCBIfam" id="TIGR01172">
    <property type="entry name" value="cysE"/>
    <property type="match status" value="1"/>
</dbReference>
<dbReference type="InterPro" id="IPR018357">
    <property type="entry name" value="Hexapep_transf_CS"/>
</dbReference>
<dbReference type="PROSITE" id="PS00101">
    <property type="entry name" value="HEXAPEP_TRANSFERASES"/>
    <property type="match status" value="1"/>
</dbReference>
<evidence type="ECO:0000256" key="6">
    <source>
        <dbReference type="ARBA" id="ARBA00023315"/>
    </source>
</evidence>
<dbReference type="InterPro" id="IPR042122">
    <property type="entry name" value="Ser_AcTrfase_N_sf"/>
</dbReference>
<dbReference type="Gene3D" id="2.160.10.10">
    <property type="entry name" value="Hexapeptide repeat proteins"/>
    <property type="match status" value="1"/>
</dbReference>
<keyword evidence="10" id="KW-1185">Reference proteome</keyword>
<dbReference type="EC" id="2.3.1.30" evidence="3"/>
<proteinExistence type="inferred from homology"/>
<dbReference type="EMBL" id="JALJOR010000010">
    <property type="protein sequence ID" value="KAK9810508.1"/>
    <property type="molecule type" value="Genomic_DNA"/>
</dbReference>
<dbReference type="InterPro" id="IPR001451">
    <property type="entry name" value="Hexapep"/>
</dbReference>
<dbReference type="SUPFAM" id="SSF51161">
    <property type="entry name" value="Trimeric LpxA-like enzymes"/>
    <property type="match status" value="1"/>
</dbReference>
<protein>
    <recommendedName>
        <fullName evidence="3">serine O-acetyltransferase</fullName>
        <ecNumber evidence="3">2.3.1.30</ecNumber>
    </recommendedName>
</protein>
<name>A0AAW1PPF8_9CHLO</name>
<organism evidence="9 10">
    <name type="scientific">[Myrmecia] bisecta</name>
    <dbReference type="NCBI Taxonomy" id="41462"/>
    <lineage>
        <taxon>Eukaryota</taxon>
        <taxon>Viridiplantae</taxon>
        <taxon>Chlorophyta</taxon>
        <taxon>core chlorophytes</taxon>
        <taxon>Trebouxiophyceae</taxon>
        <taxon>Trebouxiales</taxon>
        <taxon>Trebouxiaceae</taxon>
        <taxon>Myrmecia</taxon>
    </lineage>
</organism>
<dbReference type="InterPro" id="IPR010493">
    <property type="entry name" value="Ser_AcTrfase_N"/>
</dbReference>
<evidence type="ECO:0000256" key="7">
    <source>
        <dbReference type="SAM" id="MobiDB-lite"/>
    </source>
</evidence>
<dbReference type="CDD" id="cd03354">
    <property type="entry name" value="LbH_SAT"/>
    <property type="match status" value="1"/>
</dbReference>
<dbReference type="Proteomes" id="UP001489004">
    <property type="component" value="Unassembled WGS sequence"/>
</dbReference>
<dbReference type="GO" id="GO:0006535">
    <property type="term" value="P:cysteine biosynthetic process from serine"/>
    <property type="evidence" value="ECO:0007669"/>
    <property type="project" value="InterPro"/>
</dbReference>
<dbReference type="Pfam" id="PF06426">
    <property type="entry name" value="SATase_N"/>
    <property type="match status" value="1"/>
</dbReference>
<reference evidence="9 10" key="1">
    <citation type="journal article" date="2024" name="Nat. Commun.">
        <title>Phylogenomics reveals the evolutionary origins of lichenization in chlorophyte algae.</title>
        <authorList>
            <person name="Puginier C."/>
            <person name="Libourel C."/>
            <person name="Otte J."/>
            <person name="Skaloud P."/>
            <person name="Haon M."/>
            <person name="Grisel S."/>
            <person name="Petersen M."/>
            <person name="Berrin J.G."/>
            <person name="Delaux P.M."/>
            <person name="Dal Grande F."/>
            <person name="Keller J."/>
        </authorList>
    </citation>
    <scope>NUCLEOTIDE SEQUENCE [LARGE SCALE GENOMIC DNA]</scope>
    <source>
        <strain evidence="9 10">SAG 2043</strain>
    </source>
</reference>
<dbReference type="AlphaFoldDB" id="A0AAW1PPF8"/>
<keyword evidence="5" id="KW-0808">Transferase</keyword>
<dbReference type="Pfam" id="PF00132">
    <property type="entry name" value="Hexapep"/>
    <property type="match status" value="1"/>
</dbReference>
<evidence type="ECO:0000256" key="4">
    <source>
        <dbReference type="ARBA" id="ARBA00022605"/>
    </source>
</evidence>
<evidence type="ECO:0000313" key="10">
    <source>
        <dbReference type="Proteomes" id="UP001489004"/>
    </source>
</evidence>
<comment type="similarity">
    <text evidence="2">Belongs to the transferase hexapeptide repeat family.</text>
</comment>
<comment type="caution">
    <text evidence="9">The sequence shown here is derived from an EMBL/GenBank/DDBJ whole genome shotgun (WGS) entry which is preliminary data.</text>
</comment>
<feature type="domain" description="Serine acetyltransferase N-terminal" evidence="8">
    <location>
        <begin position="93"/>
        <end position="197"/>
    </location>
</feature>
<feature type="region of interest" description="Disordered" evidence="7">
    <location>
        <begin position="22"/>
        <end position="42"/>
    </location>
</feature>
<evidence type="ECO:0000256" key="3">
    <source>
        <dbReference type="ARBA" id="ARBA00013266"/>
    </source>
</evidence>
<gene>
    <name evidence="9" type="ORF">WJX72_011977</name>
</gene>
<evidence type="ECO:0000259" key="8">
    <source>
        <dbReference type="SMART" id="SM00971"/>
    </source>
</evidence>
<dbReference type="GO" id="GO:0009001">
    <property type="term" value="F:serine O-acetyltransferase activity"/>
    <property type="evidence" value="ECO:0007669"/>
    <property type="project" value="UniProtKB-EC"/>
</dbReference>
<dbReference type="FunFam" id="2.160.10.10:FF:000002">
    <property type="entry name" value="Serine acetyltransferase"/>
    <property type="match status" value="1"/>
</dbReference>
<dbReference type="InterPro" id="IPR011004">
    <property type="entry name" value="Trimer_LpxA-like_sf"/>
</dbReference>
<comment type="pathway">
    <text evidence="1">Amino-acid biosynthesis; L-cysteine biosynthesis; L-cysteine from L-serine: step 1/2.</text>
</comment>
<evidence type="ECO:0000256" key="1">
    <source>
        <dbReference type="ARBA" id="ARBA00004876"/>
    </source>
</evidence>
<dbReference type="GO" id="GO:0005737">
    <property type="term" value="C:cytoplasm"/>
    <property type="evidence" value="ECO:0007669"/>
    <property type="project" value="InterPro"/>
</dbReference>
<keyword evidence="4" id="KW-0028">Amino-acid biosynthesis</keyword>